<dbReference type="Proteomes" id="UP001283361">
    <property type="component" value="Unassembled WGS sequence"/>
</dbReference>
<sequence length="332" mass="36816">MRLIQVILCVCVCKVITCIGVRSFDLRLIQVILCVCVCEVITCIGVRSLDLRLIEVITCIGVRSLDLRLIEVIVAVSNLPLSSPPERRKFHSYEYLIREARPGRRIHRANTLTRRSVRQARVSQLEPSLISIIDFFLFRFHAAAAVVDLYGLPGLVKGSDDDDDEGDGARGDAELGGGIAVYNMEARNCFAAVLHPRTKPKGEVLTVEESWRSLGETCPSQGLSTRTATWSTWTLWSSGLADVRRTGDAGVVTTSQGWPVGSFRASEQEKGVGRGRLGQIRSEGEMYRIYVIRSRVALTEHPISIQHAVPGRWAVAVEWRVAQTWRVSGSET</sequence>
<dbReference type="AlphaFoldDB" id="A0AAE1ANA2"/>
<name>A0AAE1ANA2_9GAST</name>
<dbReference type="EMBL" id="JAWDGP010001519">
    <property type="protein sequence ID" value="KAK3790818.1"/>
    <property type="molecule type" value="Genomic_DNA"/>
</dbReference>
<keyword evidence="2" id="KW-1185">Reference proteome</keyword>
<reference evidence="1" key="1">
    <citation type="journal article" date="2023" name="G3 (Bethesda)">
        <title>A reference genome for the long-term kleptoplast-retaining sea slug Elysia crispata morphotype clarki.</title>
        <authorList>
            <person name="Eastman K.E."/>
            <person name="Pendleton A.L."/>
            <person name="Shaikh M.A."/>
            <person name="Suttiyut T."/>
            <person name="Ogas R."/>
            <person name="Tomko P."/>
            <person name="Gavelis G."/>
            <person name="Widhalm J.R."/>
            <person name="Wisecaver J.H."/>
        </authorList>
    </citation>
    <scope>NUCLEOTIDE SEQUENCE</scope>
    <source>
        <strain evidence="1">ECLA1</strain>
    </source>
</reference>
<comment type="caution">
    <text evidence="1">The sequence shown here is derived from an EMBL/GenBank/DDBJ whole genome shotgun (WGS) entry which is preliminary data.</text>
</comment>
<gene>
    <name evidence="1" type="ORF">RRG08_038309</name>
</gene>
<proteinExistence type="predicted"/>
<accession>A0AAE1ANA2</accession>
<evidence type="ECO:0000313" key="2">
    <source>
        <dbReference type="Proteomes" id="UP001283361"/>
    </source>
</evidence>
<evidence type="ECO:0000313" key="1">
    <source>
        <dbReference type="EMBL" id="KAK3790818.1"/>
    </source>
</evidence>
<organism evidence="1 2">
    <name type="scientific">Elysia crispata</name>
    <name type="common">lettuce slug</name>
    <dbReference type="NCBI Taxonomy" id="231223"/>
    <lineage>
        <taxon>Eukaryota</taxon>
        <taxon>Metazoa</taxon>
        <taxon>Spiralia</taxon>
        <taxon>Lophotrochozoa</taxon>
        <taxon>Mollusca</taxon>
        <taxon>Gastropoda</taxon>
        <taxon>Heterobranchia</taxon>
        <taxon>Euthyneura</taxon>
        <taxon>Panpulmonata</taxon>
        <taxon>Sacoglossa</taxon>
        <taxon>Placobranchoidea</taxon>
        <taxon>Plakobranchidae</taxon>
        <taxon>Elysia</taxon>
    </lineage>
</organism>
<protein>
    <submittedName>
        <fullName evidence="1">Uncharacterized protein</fullName>
    </submittedName>
</protein>